<evidence type="ECO:0000256" key="1">
    <source>
        <dbReference type="SAM" id="Phobius"/>
    </source>
</evidence>
<sequence>MVNSELRWHPKITPYRLTVLATTISLGTAKAVSTQMDRIFIQTTFEWVSGTVIFLMLFIVSPYDSEADAPRYLSWFFKPDCMDVVWHLLAVTFSIPRPNYCLDERNHTFRTAYLPITSYRILVSSSLVAFGVTKATFGYLGASTAATWTDWVFGVVATSIFYLLGLYENNSLNLWPAFFADDQRHYLRSASHVTAYTAGISLSVTWILYWKGVLQRTWLNTAFIPLTLKPDAHHTFFEKVFSIAVELFPLELIALSIALGIVGLAFVLYFFAISGSLRVMARPFRAVRARIFGGVLPLFSGDAAADGSISFLGIPNRYIERSKSPQSFLYLVSINHSILL</sequence>
<feature type="transmembrane region" description="Helical" evidence="1">
    <location>
        <begin position="148"/>
        <end position="167"/>
    </location>
</feature>
<proteinExistence type="predicted"/>
<feature type="transmembrane region" description="Helical" evidence="1">
    <location>
        <begin position="121"/>
        <end position="142"/>
    </location>
</feature>
<feature type="transmembrane region" description="Helical" evidence="1">
    <location>
        <begin position="12"/>
        <end position="32"/>
    </location>
</feature>
<dbReference type="AlphaFoldDB" id="A0A067TDK6"/>
<keyword evidence="3" id="KW-1185">Reference proteome</keyword>
<feature type="transmembrane region" description="Helical" evidence="1">
    <location>
        <begin position="252"/>
        <end position="272"/>
    </location>
</feature>
<dbReference type="OrthoDB" id="3268450at2759"/>
<dbReference type="HOGENOM" id="CLU_047589_0_0_1"/>
<feature type="transmembrane region" description="Helical" evidence="1">
    <location>
        <begin position="193"/>
        <end position="210"/>
    </location>
</feature>
<feature type="transmembrane region" description="Helical" evidence="1">
    <location>
        <begin position="44"/>
        <end position="64"/>
    </location>
</feature>
<keyword evidence="1" id="KW-1133">Transmembrane helix</keyword>
<gene>
    <name evidence="2" type="ORF">GALMADRAFT_241812</name>
</gene>
<evidence type="ECO:0000313" key="3">
    <source>
        <dbReference type="Proteomes" id="UP000027222"/>
    </source>
</evidence>
<keyword evidence="1" id="KW-0472">Membrane</keyword>
<name>A0A067TDK6_GALM3</name>
<dbReference type="Proteomes" id="UP000027222">
    <property type="component" value="Unassembled WGS sequence"/>
</dbReference>
<keyword evidence="1" id="KW-0812">Transmembrane</keyword>
<accession>A0A067TDK6</accession>
<dbReference type="EMBL" id="KL142371">
    <property type="protein sequence ID" value="KDR81310.1"/>
    <property type="molecule type" value="Genomic_DNA"/>
</dbReference>
<reference evidence="3" key="1">
    <citation type="journal article" date="2014" name="Proc. Natl. Acad. Sci. U.S.A.">
        <title>Extensive sampling of basidiomycete genomes demonstrates inadequacy of the white-rot/brown-rot paradigm for wood decay fungi.</title>
        <authorList>
            <person name="Riley R."/>
            <person name="Salamov A.A."/>
            <person name="Brown D.W."/>
            <person name="Nagy L.G."/>
            <person name="Floudas D."/>
            <person name="Held B.W."/>
            <person name="Levasseur A."/>
            <person name="Lombard V."/>
            <person name="Morin E."/>
            <person name="Otillar R."/>
            <person name="Lindquist E.A."/>
            <person name="Sun H."/>
            <person name="LaButti K.M."/>
            <person name="Schmutz J."/>
            <person name="Jabbour D."/>
            <person name="Luo H."/>
            <person name="Baker S.E."/>
            <person name="Pisabarro A.G."/>
            <person name="Walton J.D."/>
            <person name="Blanchette R.A."/>
            <person name="Henrissat B."/>
            <person name="Martin F."/>
            <person name="Cullen D."/>
            <person name="Hibbett D.S."/>
            <person name="Grigoriev I.V."/>
        </authorList>
    </citation>
    <scope>NUCLEOTIDE SEQUENCE [LARGE SCALE GENOMIC DNA]</scope>
    <source>
        <strain evidence="3">CBS 339.88</strain>
    </source>
</reference>
<protein>
    <submittedName>
        <fullName evidence="2">Uncharacterized protein</fullName>
    </submittedName>
</protein>
<organism evidence="2 3">
    <name type="scientific">Galerina marginata (strain CBS 339.88)</name>
    <dbReference type="NCBI Taxonomy" id="685588"/>
    <lineage>
        <taxon>Eukaryota</taxon>
        <taxon>Fungi</taxon>
        <taxon>Dikarya</taxon>
        <taxon>Basidiomycota</taxon>
        <taxon>Agaricomycotina</taxon>
        <taxon>Agaricomycetes</taxon>
        <taxon>Agaricomycetidae</taxon>
        <taxon>Agaricales</taxon>
        <taxon>Agaricineae</taxon>
        <taxon>Strophariaceae</taxon>
        <taxon>Galerina</taxon>
    </lineage>
</organism>
<evidence type="ECO:0000313" key="2">
    <source>
        <dbReference type="EMBL" id="KDR81310.1"/>
    </source>
</evidence>